<dbReference type="OrthoDB" id="6021021at2759"/>
<accession>A0A4C1VEX7</accession>
<dbReference type="AlphaFoldDB" id="A0A4C1VEX7"/>
<keyword evidence="3 12" id="KW-0813">Transport</keyword>
<keyword evidence="11 12" id="KW-0407">Ion channel</keyword>
<organism evidence="15 16">
    <name type="scientific">Eumeta variegata</name>
    <name type="common">Bagworm moth</name>
    <name type="synonym">Eumeta japonica</name>
    <dbReference type="NCBI Taxonomy" id="151549"/>
    <lineage>
        <taxon>Eukaryota</taxon>
        <taxon>Metazoa</taxon>
        <taxon>Ecdysozoa</taxon>
        <taxon>Arthropoda</taxon>
        <taxon>Hexapoda</taxon>
        <taxon>Insecta</taxon>
        <taxon>Pterygota</taxon>
        <taxon>Neoptera</taxon>
        <taxon>Endopterygota</taxon>
        <taxon>Lepidoptera</taxon>
        <taxon>Glossata</taxon>
        <taxon>Ditrysia</taxon>
        <taxon>Tineoidea</taxon>
        <taxon>Psychidae</taxon>
        <taxon>Oiketicinae</taxon>
        <taxon>Eumeta</taxon>
    </lineage>
</organism>
<feature type="transmembrane region" description="Helical" evidence="14">
    <location>
        <begin position="86"/>
        <end position="112"/>
    </location>
</feature>
<evidence type="ECO:0000256" key="7">
    <source>
        <dbReference type="ARBA" id="ARBA00023053"/>
    </source>
</evidence>
<evidence type="ECO:0000256" key="9">
    <source>
        <dbReference type="ARBA" id="ARBA00023136"/>
    </source>
</evidence>
<evidence type="ECO:0000313" key="16">
    <source>
        <dbReference type="Proteomes" id="UP000299102"/>
    </source>
</evidence>
<keyword evidence="10 12" id="KW-0739">Sodium transport</keyword>
<evidence type="ECO:0000256" key="13">
    <source>
        <dbReference type="SAM" id="MobiDB-lite"/>
    </source>
</evidence>
<evidence type="ECO:0000256" key="10">
    <source>
        <dbReference type="ARBA" id="ARBA00023201"/>
    </source>
</evidence>
<evidence type="ECO:0000256" key="5">
    <source>
        <dbReference type="ARBA" id="ARBA00022692"/>
    </source>
</evidence>
<evidence type="ECO:0000256" key="2">
    <source>
        <dbReference type="ARBA" id="ARBA00007193"/>
    </source>
</evidence>
<dbReference type="Gene3D" id="1.10.287.770">
    <property type="entry name" value="YojJ-like"/>
    <property type="match status" value="1"/>
</dbReference>
<evidence type="ECO:0000256" key="1">
    <source>
        <dbReference type="ARBA" id="ARBA00004141"/>
    </source>
</evidence>
<gene>
    <name evidence="15" type="primary">ppk28</name>
    <name evidence="15" type="ORF">EVAR_22848_1</name>
</gene>
<keyword evidence="8 12" id="KW-0406">Ion transport</keyword>
<evidence type="ECO:0000256" key="12">
    <source>
        <dbReference type="RuleBase" id="RU000679"/>
    </source>
</evidence>
<dbReference type="PANTHER" id="PTHR11690:SF288">
    <property type="entry name" value="AMILORIDE-SENSITIVE NA+ CHANNEL-RELATED"/>
    <property type="match status" value="1"/>
</dbReference>
<evidence type="ECO:0000256" key="14">
    <source>
        <dbReference type="SAM" id="Phobius"/>
    </source>
</evidence>
<proteinExistence type="inferred from homology"/>
<dbReference type="GO" id="GO:0005886">
    <property type="term" value="C:plasma membrane"/>
    <property type="evidence" value="ECO:0007669"/>
    <property type="project" value="TreeGrafter"/>
</dbReference>
<evidence type="ECO:0000313" key="15">
    <source>
        <dbReference type="EMBL" id="GBP37386.1"/>
    </source>
</evidence>
<dbReference type="Pfam" id="PF00858">
    <property type="entry name" value="ASC"/>
    <property type="match status" value="1"/>
</dbReference>
<comment type="similarity">
    <text evidence="2 12">Belongs to the amiloride-sensitive sodium channel (TC 1.A.6) family.</text>
</comment>
<dbReference type="PRINTS" id="PR01078">
    <property type="entry name" value="AMINACHANNEL"/>
</dbReference>
<evidence type="ECO:0000256" key="11">
    <source>
        <dbReference type="ARBA" id="ARBA00023303"/>
    </source>
</evidence>
<keyword evidence="6 14" id="KW-1133">Transmembrane helix</keyword>
<keyword evidence="5 12" id="KW-0812">Transmembrane</keyword>
<dbReference type="PANTHER" id="PTHR11690">
    <property type="entry name" value="AMILORIDE-SENSITIVE SODIUM CHANNEL-RELATED"/>
    <property type="match status" value="1"/>
</dbReference>
<sequence>MKIALEAAAGNSLEEGCRCLPACDSVKYDAEVLKSDFDFNTYRETLGNILNYTVNERYHYSRLLVYFKDSQFASMTRSELFGMTDFLANCGGLLGLFLGFSFLSLVEIIYFISLRQCCIEKRERTKNNENENSKREELYKILPLVFNSETRSDAEPQPGPSKRLRTE</sequence>
<evidence type="ECO:0000256" key="4">
    <source>
        <dbReference type="ARBA" id="ARBA00022461"/>
    </source>
</evidence>
<evidence type="ECO:0000256" key="8">
    <source>
        <dbReference type="ARBA" id="ARBA00023065"/>
    </source>
</evidence>
<dbReference type="Proteomes" id="UP000299102">
    <property type="component" value="Unassembled WGS sequence"/>
</dbReference>
<evidence type="ECO:0000256" key="6">
    <source>
        <dbReference type="ARBA" id="ARBA00022989"/>
    </source>
</evidence>
<comment type="subcellular location">
    <subcellularLocation>
        <location evidence="1">Membrane</location>
        <topology evidence="1">Multi-pass membrane protein</topology>
    </subcellularLocation>
</comment>
<keyword evidence="9 14" id="KW-0472">Membrane</keyword>
<dbReference type="InterPro" id="IPR001873">
    <property type="entry name" value="ENaC"/>
</dbReference>
<dbReference type="EMBL" id="BGZK01000332">
    <property type="protein sequence ID" value="GBP37386.1"/>
    <property type="molecule type" value="Genomic_DNA"/>
</dbReference>
<evidence type="ECO:0000256" key="3">
    <source>
        <dbReference type="ARBA" id="ARBA00022448"/>
    </source>
</evidence>
<keyword evidence="16" id="KW-1185">Reference proteome</keyword>
<keyword evidence="4 12" id="KW-0894">Sodium channel</keyword>
<dbReference type="GO" id="GO:0015280">
    <property type="term" value="F:ligand-gated sodium channel activity"/>
    <property type="evidence" value="ECO:0007669"/>
    <property type="project" value="TreeGrafter"/>
</dbReference>
<protein>
    <submittedName>
        <fullName evidence="15">Pickpocket protein 28</fullName>
    </submittedName>
</protein>
<reference evidence="15 16" key="1">
    <citation type="journal article" date="2019" name="Commun. Biol.">
        <title>The bagworm genome reveals a unique fibroin gene that provides high tensile strength.</title>
        <authorList>
            <person name="Kono N."/>
            <person name="Nakamura H."/>
            <person name="Ohtoshi R."/>
            <person name="Tomita M."/>
            <person name="Numata K."/>
            <person name="Arakawa K."/>
        </authorList>
    </citation>
    <scope>NUCLEOTIDE SEQUENCE [LARGE SCALE GENOMIC DNA]</scope>
</reference>
<name>A0A4C1VEX7_EUMVA</name>
<keyword evidence="7" id="KW-0915">Sodium</keyword>
<comment type="caution">
    <text evidence="15">The sequence shown here is derived from an EMBL/GenBank/DDBJ whole genome shotgun (WGS) entry which is preliminary data.</text>
</comment>
<dbReference type="STRING" id="151549.A0A4C1VEX7"/>
<feature type="region of interest" description="Disordered" evidence="13">
    <location>
        <begin position="147"/>
        <end position="167"/>
    </location>
</feature>